<dbReference type="STRING" id="983920.Y88_3205"/>
<evidence type="ECO:0000313" key="2">
    <source>
        <dbReference type="Proteomes" id="UP000004728"/>
    </source>
</evidence>
<accession>F1ZBP0</accession>
<dbReference type="OrthoDB" id="7391871at2"/>
<reference evidence="1 2" key="1">
    <citation type="journal article" date="2012" name="J. Bacteriol.">
        <title>Draft Genome Sequence of Novosphingobium nitrogenifigens Y88T.</title>
        <authorList>
            <person name="Strabala T.J."/>
            <person name="Macdonald L."/>
            <person name="Liu V."/>
            <person name="Smit A.M."/>
        </authorList>
    </citation>
    <scope>NUCLEOTIDE SEQUENCE [LARGE SCALE GENOMIC DNA]</scope>
    <source>
        <strain evidence="1 2">DSM 19370</strain>
    </source>
</reference>
<keyword evidence="2" id="KW-1185">Reference proteome</keyword>
<dbReference type="Proteomes" id="UP000004728">
    <property type="component" value="Unassembled WGS sequence"/>
</dbReference>
<organism evidence="1 2">
    <name type="scientific">Novosphingobium nitrogenifigens DSM 19370</name>
    <dbReference type="NCBI Taxonomy" id="983920"/>
    <lineage>
        <taxon>Bacteria</taxon>
        <taxon>Pseudomonadati</taxon>
        <taxon>Pseudomonadota</taxon>
        <taxon>Alphaproteobacteria</taxon>
        <taxon>Sphingomonadales</taxon>
        <taxon>Sphingomonadaceae</taxon>
        <taxon>Novosphingobium</taxon>
    </lineage>
</organism>
<protein>
    <submittedName>
        <fullName evidence="1">Uncharacterized protein</fullName>
    </submittedName>
</protein>
<dbReference type="eggNOG" id="ENOG503009C">
    <property type="taxonomic scope" value="Bacteria"/>
</dbReference>
<comment type="caution">
    <text evidence="1">The sequence shown here is derived from an EMBL/GenBank/DDBJ whole genome shotgun (WGS) entry which is preliminary data.</text>
</comment>
<gene>
    <name evidence="1" type="ORF">Y88_3205</name>
</gene>
<sequence>MKEFFRNVSPRRAILDLWQVLGAPSEYRWTGMVLAATVTGSIFWLMIHQEGRALPPPPKVIYFESWRANRSDAEIIAGNIAAARKAKAEAAEEERRAEDIRKMYKAVGAATGLDTDKMYKDGNAERSAEEKAEFNRNKALLDRYMEKGAKPVIDPSPAAGN</sequence>
<dbReference type="RefSeq" id="WP_008070714.1">
    <property type="nucleotide sequence ID" value="NZ_AQWK01000007.1"/>
</dbReference>
<dbReference type="EMBL" id="AEWJ01000051">
    <property type="protein sequence ID" value="EGD57875.1"/>
    <property type="molecule type" value="Genomic_DNA"/>
</dbReference>
<dbReference type="AlphaFoldDB" id="F1ZBP0"/>
<evidence type="ECO:0000313" key="1">
    <source>
        <dbReference type="EMBL" id="EGD57875.1"/>
    </source>
</evidence>
<name>F1ZBP0_9SPHN</name>
<proteinExistence type="predicted"/>
<dbReference type="HOGENOM" id="CLU_139131_0_0_5"/>
<dbReference type="InParanoid" id="F1ZBP0"/>